<dbReference type="SMART" id="SM00398">
    <property type="entry name" value="HMG"/>
    <property type="match status" value="1"/>
</dbReference>
<dbReference type="GO" id="GO:0007420">
    <property type="term" value="P:brain development"/>
    <property type="evidence" value="ECO:0007669"/>
    <property type="project" value="TreeGrafter"/>
</dbReference>
<evidence type="ECO:0000256" key="4">
    <source>
        <dbReference type="PROSITE-ProRule" id="PRU00267"/>
    </source>
</evidence>
<dbReference type="InterPro" id="IPR036910">
    <property type="entry name" value="HMG_box_dom_sf"/>
</dbReference>
<dbReference type="EMBL" id="JAACXV010014088">
    <property type="protein sequence ID" value="KAF7270504.1"/>
    <property type="molecule type" value="Genomic_DNA"/>
</dbReference>
<dbReference type="InterPro" id="IPR050140">
    <property type="entry name" value="SRY-related_HMG-box_TF-like"/>
</dbReference>
<evidence type="ECO:0000259" key="5">
    <source>
        <dbReference type="PROSITE" id="PS50118"/>
    </source>
</evidence>
<comment type="caution">
    <text evidence="6">The sequence shown here is derived from an EMBL/GenBank/DDBJ whole genome shotgun (WGS) entry which is preliminary data.</text>
</comment>
<dbReference type="InterPro" id="IPR009071">
    <property type="entry name" value="HMG_box_dom"/>
</dbReference>
<dbReference type="GO" id="GO:0001228">
    <property type="term" value="F:DNA-binding transcription activator activity, RNA polymerase II-specific"/>
    <property type="evidence" value="ECO:0007669"/>
    <property type="project" value="TreeGrafter"/>
</dbReference>
<evidence type="ECO:0000256" key="2">
    <source>
        <dbReference type="ARBA" id="ARBA00023125"/>
    </source>
</evidence>
<organism evidence="6 7">
    <name type="scientific">Rhynchophorus ferrugineus</name>
    <name type="common">Red palm weevil</name>
    <name type="synonym">Curculio ferrugineus</name>
    <dbReference type="NCBI Taxonomy" id="354439"/>
    <lineage>
        <taxon>Eukaryota</taxon>
        <taxon>Metazoa</taxon>
        <taxon>Ecdysozoa</taxon>
        <taxon>Arthropoda</taxon>
        <taxon>Hexapoda</taxon>
        <taxon>Insecta</taxon>
        <taxon>Pterygota</taxon>
        <taxon>Neoptera</taxon>
        <taxon>Endopterygota</taxon>
        <taxon>Coleoptera</taxon>
        <taxon>Polyphaga</taxon>
        <taxon>Cucujiformia</taxon>
        <taxon>Curculionidae</taxon>
        <taxon>Dryophthorinae</taxon>
        <taxon>Rhynchophorus</taxon>
    </lineage>
</organism>
<dbReference type="GO" id="GO:0000978">
    <property type="term" value="F:RNA polymerase II cis-regulatory region sequence-specific DNA binding"/>
    <property type="evidence" value="ECO:0007669"/>
    <property type="project" value="TreeGrafter"/>
</dbReference>
<dbReference type="PANTHER" id="PTHR10270">
    <property type="entry name" value="SOX TRANSCRIPTION FACTOR"/>
    <property type="match status" value="1"/>
</dbReference>
<reference evidence="6" key="1">
    <citation type="submission" date="2020-08" db="EMBL/GenBank/DDBJ databases">
        <title>Genome sequencing and assembly of the red palm weevil Rhynchophorus ferrugineus.</title>
        <authorList>
            <person name="Dias G.B."/>
            <person name="Bergman C.M."/>
            <person name="Manee M."/>
        </authorList>
    </citation>
    <scope>NUCLEOTIDE SEQUENCE</scope>
    <source>
        <strain evidence="6">AA-2017</strain>
        <tissue evidence="6">Whole larva</tissue>
    </source>
</reference>
<comment type="subcellular location">
    <subcellularLocation>
        <location evidence="1">Nucleus</location>
    </subcellularLocation>
</comment>
<feature type="domain" description="HMG box" evidence="5">
    <location>
        <begin position="27"/>
        <end position="95"/>
    </location>
</feature>
<dbReference type="OrthoDB" id="6247875at2759"/>
<keyword evidence="7" id="KW-1185">Reference proteome</keyword>
<protein>
    <recommendedName>
        <fullName evidence="5">HMG box domain-containing protein</fullName>
    </recommendedName>
</protein>
<keyword evidence="2 4" id="KW-0238">DNA-binding</keyword>
<dbReference type="GO" id="GO:0000122">
    <property type="term" value="P:negative regulation of transcription by RNA polymerase II"/>
    <property type="evidence" value="ECO:0007669"/>
    <property type="project" value="TreeGrafter"/>
</dbReference>
<dbReference type="FunFam" id="1.10.30.10:FF:000002">
    <property type="entry name" value="transcription factor Sox-2"/>
    <property type="match status" value="1"/>
</dbReference>
<dbReference type="Proteomes" id="UP000625711">
    <property type="component" value="Unassembled WGS sequence"/>
</dbReference>
<feature type="DNA-binding region" description="HMG box" evidence="4">
    <location>
        <begin position="27"/>
        <end position="95"/>
    </location>
</feature>
<dbReference type="GO" id="GO:0030182">
    <property type="term" value="P:neuron differentiation"/>
    <property type="evidence" value="ECO:0007669"/>
    <property type="project" value="TreeGrafter"/>
</dbReference>
<dbReference type="SUPFAM" id="SSF47095">
    <property type="entry name" value="HMG-box"/>
    <property type="match status" value="1"/>
</dbReference>
<name>A0A834HYJ6_RHYFE</name>
<evidence type="ECO:0000313" key="6">
    <source>
        <dbReference type="EMBL" id="KAF7270504.1"/>
    </source>
</evidence>
<proteinExistence type="predicted"/>
<dbReference type="Gene3D" id="1.10.30.10">
    <property type="entry name" value="High mobility group box domain"/>
    <property type="match status" value="1"/>
</dbReference>
<dbReference type="PANTHER" id="PTHR10270:SF324">
    <property type="entry name" value="SOX DOMAIN-CONTAINING PROTEIN DICHAETE-RELATED"/>
    <property type="match status" value="1"/>
</dbReference>
<gene>
    <name evidence="6" type="ORF">GWI33_016542</name>
</gene>
<keyword evidence="3 4" id="KW-0539">Nucleus</keyword>
<dbReference type="Pfam" id="PF00505">
    <property type="entry name" value="HMG_box"/>
    <property type="match status" value="1"/>
</dbReference>
<evidence type="ECO:0000256" key="3">
    <source>
        <dbReference type="ARBA" id="ARBA00023242"/>
    </source>
</evidence>
<dbReference type="CDD" id="cd22028">
    <property type="entry name" value="HMG-box_SoxA_SoxB_SoxG"/>
    <property type="match status" value="1"/>
</dbReference>
<accession>A0A834HYJ6</accession>
<evidence type="ECO:0000256" key="1">
    <source>
        <dbReference type="ARBA" id="ARBA00004123"/>
    </source>
</evidence>
<dbReference type="AlphaFoldDB" id="A0A834HYJ6"/>
<dbReference type="PROSITE" id="PS50118">
    <property type="entry name" value="HMG_BOX_2"/>
    <property type="match status" value="1"/>
</dbReference>
<sequence length="221" mass="25318">MERISASPVDDIQPQQQHIVSTIEPHIKRPMNAFMVWSRIQRRKISGDNPKMHNSEISKRLGAEWKLLSEEDKKPFIDEAKRLRALHMQEYPDYKYRPRRKPKGFPGSGYTHGTPFPSIPFSPYFHPMETLGSPYGYFKHHQSPSMTTFHPSLYNSLYQQSHVKTFANSHPMGMYPAMSTSLPTPPALQYADPVGSVPPPIPTTATTPPNFDVRRPVPVMY</sequence>
<evidence type="ECO:0000313" key="7">
    <source>
        <dbReference type="Proteomes" id="UP000625711"/>
    </source>
</evidence>
<dbReference type="GO" id="GO:0005634">
    <property type="term" value="C:nucleus"/>
    <property type="evidence" value="ECO:0007669"/>
    <property type="project" value="UniProtKB-SubCell"/>
</dbReference>